<dbReference type="HOGENOM" id="CLU_032414_1_0_1"/>
<dbReference type="EMBL" id="DS027004">
    <property type="protein sequence ID" value="EAW14876.1"/>
    <property type="molecule type" value="Genomic_DNA"/>
</dbReference>
<dbReference type="KEGG" id="act:ACLA_002870"/>
<evidence type="ECO:0000256" key="1">
    <source>
        <dbReference type="ARBA" id="ARBA00004141"/>
    </source>
</evidence>
<feature type="transmembrane region" description="Helical" evidence="6">
    <location>
        <begin position="402"/>
        <end position="425"/>
    </location>
</feature>
<dbReference type="OrthoDB" id="191139at2759"/>
<dbReference type="GO" id="GO:0005783">
    <property type="term" value="C:endoplasmic reticulum"/>
    <property type="evidence" value="ECO:0007669"/>
    <property type="project" value="TreeGrafter"/>
</dbReference>
<dbReference type="GO" id="GO:0055085">
    <property type="term" value="P:transmembrane transport"/>
    <property type="evidence" value="ECO:0007669"/>
    <property type="project" value="InterPro"/>
</dbReference>
<evidence type="ECO:0000256" key="4">
    <source>
        <dbReference type="ARBA" id="ARBA00023136"/>
    </source>
</evidence>
<dbReference type="OMA" id="VLWFTMM"/>
<keyword evidence="8" id="KW-1185">Reference proteome</keyword>
<protein>
    <submittedName>
        <fullName evidence="7">Auxin Efflux Carrier superfamily</fullName>
    </submittedName>
</protein>
<feature type="compositionally biased region" description="Acidic residues" evidence="5">
    <location>
        <begin position="180"/>
        <end position="193"/>
    </location>
</feature>
<feature type="transmembrane region" description="Helical" evidence="6">
    <location>
        <begin position="369"/>
        <end position="390"/>
    </location>
</feature>
<evidence type="ECO:0000256" key="2">
    <source>
        <dbReference type="ARBA" id="ARBA00022692"/>
    </source>
</evidence>
<feature type="transmembrane region" description="Helical" evidence="6">
    <location>
        <begin position="74"/>
        <end position="95"/>
    </location>
</feature>
<organism evidence="7 8">
    <name type="scientific">Aspergillus clavatus (strain ATCC 1007 / CBS 513.65 / DSM 816 / NCTC 3887 / NRRL 1 / QM 1276 / 107)</name>
    <dbReference type="NCBI Taxonomy" id="344612"/>
    <lineage>
        <taxon>Eukaryota</taxon>
        <taxon>Fungi</taxon>
        <taxon>Dikarya</taxon>
        <taxon>Ascomycota</taxon>
        <taxon>Pezizomycotina</taxon>
        <taxon>Eurotiomycetes</taxon>
        <taxon>Eurotiomycetidae</taxon>
        <taxon>Eurotiales</taxon>
        <taxon>Aspergillaceae</taxon>
        <taxon>Aspergillus</taxon>
        <taxon>Aspergillus subgen. Fumigati</taxon>
    </lineage>
</organism>
<evidence type="ECO:0000256" key="3">
    <source>
        <dbReference type="ARBA" id="ARBA00022989"/>
    </source>
</evidence>
<sequence>MPKGSSILTPFLGALQACVSVLLTMSYGAIAEQLNLVKESSVSDMAGLSVKLFLPALIIVHLGEQLHLGIVMNYVPVLVWAVVYTTASIGLAHCVSRLLKLPSWVTPACAFNNTTSLPLLLIQSLESVGSLKLIIRDGDSMANAIARAQSYFLVCAVVSKTIGYAVGPRMLENGNHEGAEVDEDGDENPETDAEAGLADSQEEANEETSLLPGRAQKARRKVVGKVKWAARYVSSFLPKRVREELLVPFESPFADVAIICTIVGATLGLVPPLHRAFFSPYDEGGIFNAWLTSSIRNIGKLFTTLQIFVVGGKLGASFQRMKASGNSGNIPKKAILTIFLVRLVIWPAISISLIYGLAKHTGLVRDDPVLWFSLMLMPAGPPALVISGFAELAKVSEADKMAVAKTLAVMYILSPFVCFTITGALKASQAALDERNS</sequence>
<evidence type="ECO:0000313" key="7">
    <source>
        <dbReference type="EMBL" id="EAW14876.1"/>
    </source>
</evidence>
<accession>A1C5A8</accession>
<dbReference type="RefSeq" id="XP_001276302.1">
    <property type="nucleotide sequence ID" value="XM_001276301.1"/>
</dbReference>
<dbReference type="PROSITE" id="PS51257">
    <property type="entry name" value="PROKAR_LIPOPROTEIN"/>
    <property type="match status" value="1"/>
</dbReference>
<dbReference type="Pfam" id="PF03547">
    <property type="entry name" value="Mem_trans"/>
    <property type="match status" value="1"/>
</dbReference>
<feature type="transmembrane region" description="Helical" evidence="6">
    <location>
        <begin position="334"/>
        <end position="357"/>
    </location>
</feature>
<evidence type="ECO:0000256" key="5">
    <source>
        <dbReference type="SAM" id="MobiDB-lite"/>
    </source>
</evidence>
<dbReference type="PANTHER" id="PTHR31794:SF4">
    <property type="entry name" value="AUXIN EFFLUX TRANSPORTER FAMILY PROTEIN (EUROFUNG)"/>
    <property type="match status" value="1"/>
</dbReference>
<dbReference type="AlphaFoldDB" id="A1C5A8"/>
<dbReference type="PANTHER" id="PTHR31794">
    <property type="entry name" value="AUXIN EFFLUX TRANSPORTER FAMILY PROTEIN (EUROFUNG)"/>
    <property type="match status" value="1"/>
</dbReference>
<feature type="region of interest" description="Disordered" evidence="5">
    <location>
        <begin position="175"/>
        <end position="211"/>
    </location>
</feature>
<gene>
    <name evidence="7" type="ORF">ACLA_002870</name>
</gene>
<comment type="subcellular location">
    <subcellularLocation>
        <location evidence="1">Membrane</location>
        <topology evidence="1">Multi-pass membrane protein</topology>
    </subcellularLocation>
</comment>
<reference evidence="7 8" key="1">
    <citation type="journal article" date="2008" name="PLoS Genet.">
        <title>Genomic islands in the pathogenic filamentous fungus Aspergillus fumigatus.</title>
        <authorList>
            <person name="Fedorova N.D."/>
            <person name="Khaldi N."/>
            <person name="Joardar V.S."/>
            <person name="Maiti R."/>
            <person name="Amedeo P."/>
            <person name="Anderson M.J."/>
            <person name="Crabtree J."/>
            <person name="Silva J.C."/>
            <person name="Badger J.H."/>
            <person name="Albarraq A."/>
            <person name="Angiuoli S."/>
            <person name="Bussey H."/>
            <person name="Bowyer P."/>
            <person name="Cotty P.J."/>
            <person name="Dyer P.S."/>
            <person name="Egan A."/>
            <person name="Galens K."/>
            <person name="Fraser-Liggett C.M."/>
            <person name="Haas B.J."/>
            <person name="Inman J.M."/>
            <person name="Kent R."/>
            <person name="Lemieux S."/>
            <person name="Malavazi I."/>
            <person name="Orvis J."/>
            <person name="Roemer T."/>
            <person name="Ronning C.M."/>
            <person name="Sundaram J.P."/>
            <person name="Sutton G."/>
            <person name="Turner G."/>
            <person name="Venter J.C."/>
            <person name="White O.R."/>
            <person name="Whitty B.R."/>
            <person name="Youngman P."/>
            <person name="Wolfe K.H."/>
            <person name="Goldman G.H."/>
            <person name="Wortman J.R."/>
            <person name="Jiang B."/>
            <person name="Denning D.W."/>
            <person name="Nierman W.C."/>
        </authorList>
    </citation>
    <scope>NUCLEOTIDE SEQUENCE [LARGE SCALE GENOMIC DNA]</scope>
    <source>
        <strain evidence="8">ATCC 1007 / CBS 513.65 / DSM 816 / NCTC 3887 / NRRL 1</strain>
    </source>
</reference>
<feature type="transmembrane region" description="Helical" evidence="6">
    <location>
        <begin position="6"/>
        <end position="30"/>
    </location>
</feature>
<evidence type="ECO:0000256" key="6">
    <source>
        <dbReference type="SAM" id="Phobius"/>
    </source>
</evidence>
<evidence type="ECO:0000313" key="8">
    <source>
        <dbReference type="Proteomes" id="UP000006701"/>
    </source>
</evidence>
<dbReference type="eggNOG" id="KOG2722">
    <property type="taxonomic scope" value="Eukaryota"/>
</dbReference>
<dbReference type="InterPro" id="IPR004776">
    <property type="entry name" value="Mem_transp_PIN-like"/>
</dbReference>
<dbReference type="VEuPathDB" id="FungiDB:ACLA_002870"/>
<dbReference type="STRING" id="344612.A1C5A8"/>
<proteinExistence type="predicted"/>
<dbReference type="GO" id="GO:0016020">
    <property type="term" value="C:membrane"/>
    <property type="evidence" value="ECO:0007669"/>
    <property type="project" value="UniProtKB-SubCell"/>
</dbReference>
<keyword evidence="4 6" id="KW-0472">Membrane</keyword>
<dbReference type="Proteomes" id="UP000006701">
    <property type="component" value="Unassembled WGS sequence"/>
</dbReference>
<keyword evidence="3 6" id="KW-1133">Transmembrane helix</keyword>
<name>A1C5A8_ASPCL</name>
<keyword evidence="2 6" id="KW-0812">Transmembrane</keyword>
<dbReference type="GeneID" id="4708496"/>